<organism evidence="2 3">
    <name type="scientific">Floridaenema evergladense BLCC-F167</name>
    <dbReference type="NCBI Taxonomy" id="3153639"/>
    <lineage>
        <taxon>Bacteria</taxon>
        <taxon>Bacillati</taxon>
        <taxon>Cyanobacteriota</taxon>
        <taxon>Cyanophyceae</taxon>
        <taxon>Oscillatoriophycideae</taxon>
        <taxon>Aerosakkonematales</taxon>
        <taxon>Aerosakkonemataceae</taxon>
        <taxon>Floridanema</taxon>
        <taxon>Floridanema evergladense</taxon>
    </lineage>
</organism>
<evidence type="ECO:0000313" key="3">
    <source>
        <dbReference type="Proteomes" id="UP001576780"/>
    </source>
</evidence>
<dbReference type="PANTHER" id="PTHR43685:SF11">
    <property type="entry name" value="GLYCOSYLTRANSFERASE TAGX-RELATED"/>
    <property type="match status" value="1"/>
</dbReference>
<feature type="domain" description="Glycosyltransferase 2-like" evidence="1">
    <location>
        <begin position="7"/>
        <end position="152"/>
    </location>
</feature>
<evidence type="ECO:0000313" key="2">
    <source>
        <dbReference type="EMBL" id="MFB2836319.1"/>
    </source>
</evidence>
<proteinExistence type="predicted"/>
<accession>A0ABV4WMK1</accession>
<name>A0ABV4WMK1_9CYAN</name>
<dbReference type="RefSeq" id="WP_413278706.1">
    <property type="nucleotide sequence ID" value="NZ_JBHFNT010000147.1"/>
</dbReference>
<dbReference type="Proteomes" id="UP001576780">
    <property type="component" value="Unassembled WGS sequence"/>
</dbReference>
<dbReference type="InterPro" id="IPR029044">
    <property type="entry name" value="Nucleotide-diphossugar_trans"/>
</dbReference>
<dbReference type="Pfam" id="PF00535">
    <property type="entry name" value="Glycos_transf_2"/>
    <property type="match status" value="1"/>
</dbReference>
<comment type="caution">
    <text evidence="2">The sequence shown here is derived from an EMBL/GenBank/DDBJ whole genome shotgun (WGS) entry which is preliminary data.</text>
</comment>
<reference evidence="2 3" key="1">
    <citation type="submission" date="2024-09" db="EMBL/GenBank/DDBJ databases">
        <title>Floridaenema gen nov. (Aerosakkonemataceae, Aerosakkonematales ord. nov., Cyanobacteria) from benthic tropical and subtropical fresh waters, with the description of four new species.</title>
        <authorList>
            <person name="Moretto J.A."/>
            <person name="Berthold D.E."/>
            <person name="Lefler F.W."/>
            <person name="Huang I.-S."/>
            <person name="Laughinghouse H. IV."/>
        </authorList>
    </citation>
    <scope>NUCLEOTIDE SEQUENCE [LARGE SCALE GENOMIC DNA]</scope>
    <source>
        <strain evidence="2 3">BLCC-F167</strain>
    </source>
</reference>
<dbReference type="InterPro" id="IPR001173">
    <property type="entry name" value="Glyco_trans_2-like"/>
</dbReference>
<evidence type="ECO:0000259" key="1">
    <source>
        <dbReference type="Pfam" id="PF00535"/>
    </source>
</evidence>
<protein>
    <submittedName>
        <fullName evidence="2">Glycosyltransferase family 2 protein</fullName>
    </submittedName>
</protein>
<dbReference type="SUPFAM" id="SSF53448">
    <property type="entry name" value="Nucleotide-diphospho-sugar transferases"/>
    <property type="match status" value="1"/>
</dbReference>
<dbReference type="InterPro" id="IPR050834">
    <property type="entry name" value="Glycosyltransf_2"/>
</dbReference>
<gene>
    <name evidence="2" type="ORF">ACE1CA_17435</name>
</gene>
<keyword evidence="3" id="KW-1185">Reference proteome</keyword>
<dbReference type="Gene3D" id="3.90.550.10">
    <property type="entry name" value="Spore Coat Polysaccharide Biosynthesis Protein SpsA, Chain A"/>
    <property type="match status" value="1"/>
</dbReference>
<sequence length="321" mass="37304">MVMPKVSIVLPNYNYARYLDERIQSLLNQTYKDFELIILDDASTDNSIEIIEKYTADPRVKTKYFSENSGLPYQRWNDGADMAEGEYLLIAGADDSCHPTLLEKLVDKLDNHPNVGLSFSQSWKIDSEGKRLSSMKKWTNDLNKERWNQDFIDAGKNEMQYLLFKNTLPNASAVLMRRNVFLKAGNFNIKMRLTADWLQWIKMLEISDISFLANPLNYFRHHEGTVTSKAVKSGLSLEEAYQVQKYIIKNPNLGLSKEIIDKASDIFAEYWVQTVVDTIKARSKIDFSRQIRVYRIAHSIDPKITERLIKKFSRRLLNLIK</sequence>
<dbReference type="EMBL" id="JBHFNT010000147">
    <property type="protein sequence ID" value="MFB2836319.1"/>
    <property type="molecule type" value="Genomic_DNA"/>
</dbReference>
<dbReference type="PANTHER" id="PTHR43685">
    <property type="entry name" value="GLYCOSYLTRANSFERASE"/>
    <property type="match status" value="1"/>
</dbReference>